<organism evidence="1 2">
    <name type="scientific">Bacillus pseudomycoides</name>
    <dbReference type="NCBI Taxonomy" id="64104"/>
    <lineage>
        <taxon>Bacteria</taxon>
        <taxon>Bacillati</taxon>
        <taxon>Bacillota</taxon>
        <taxon>Bacilli</taxon>
        <taxon>Bacillales</taxon>
        <taxon>Bacillaceae</taxon>
        <taxon>Bacillus</taxon>
        <taxon>Bacillus cereus group</taxon>
    </lineage>
</organism>
<dbReference type="GO" id="GO:0016491">
    <property type="term" value="F:oxidoreductase activity"/>
    <property type="evidence" value="ECO:0007669"/>
    <property type="project" value="InterPro"/>
</dbReference>
<dbReference type="SUPFAM" id="SSF55469">
    <property type="entry name" value="FMN-dependent nitroreductase-like"/>
    <property type="match status" value="1"/>
</dbReference>
<proteinExistence type="predicted"/>
<dbReference type="AlphaFoldDB" id="A0A2B6R6H4"/>
<dbReference type="RefSeq" id="WP_097970092.1">
    <property type="nucleotide sequence ID" value="NZ_NUBH01000064.1"/>
</dbReference>
<dbReference type="CDD" id="cd02142">
    <property type="entry name" value="McbC_SagB-like_oxidoreductase"/>
    <property type="match status" value="1"/>
</dbReference>
<gene>
    <name evidence="1" type="ORF">CN613_30030</name>
</gene>
<dbReference type="PANTHER" id="PTHR43745">
    <property type="entry name" value="NITROREDUCTASE MJ1384-RELATED"/>
    <property type="match status" value="1"/>
</dbReference>
<dbReference type="InterPro" id="IPR020051">
    <property type="entry name" value="SagB-type_dehydrogenase"/>
</dbReference>
<dbReference type="Proteomes" id="UP000219775">
    <property type="component" value="Unassembled WGS sequence"/>
</dbReference>
<dbReference type="Gene3D" id="3.40.109.10">
    <property type="entry name" value="NADH Oxidase"/>
    <property type="match status" value="1"/>
</dbReference>
<reference evidence="1 2" key="1">
    <citation type="submission" date="2017-09" db="EMBL/GenBank/DDBJ databases">
        <title>Large-scale bioinformatics analysis of Bacillus genomes uncovers conserved roles of natural products in bacterial physiology.</title>
        <authorList>
            <consortium name="Agbiome Team Llc"/>
            <person name="Bleich R.M."/>
            <person name="Grubbs K.J."/>
            <person name="Santa Maria K.C."/>
            <person name="Allen S.E."/>
            <person name="Farag S."/>
            <person name="Shank E.A."/>
            <person name="Bowers A."/>
        </authorList>
    </citation>
    <scope>NUCLEOTIDE SEQUENCE [LARGE SCALE GENOMIC DNA]</scope>
    <source>
        <strain evidence="1 2">AFS009893</strain>
    </source>
</reference>
<sequence>MQLKTAENILYFWKDGHFIIDDYIRHEQYSLEPSIFPVLNIFKEWISLSEAINRLLNDNRIVYTQEQLEEIIETLLKSHILLKKGSSEEQEELLLSSWKDWGTSAKYFHFNTRLLHKDEYLNVNQDYERLLVKKENALAPSLYKKYMDSEEIPLPLPNFNLSGNFLDTLLKRQTVRSFSDDPVTVQELSTILYLVWGAHSCKRDTGIGKNLFKTSPSGGARHPIEVYPYILNVKGIKKGLYHYNVENHSLDIVRQEDISSTVIDMAAGQDYVKGASVLFFYTACLERPMWKYKSPRVYRIVMMDVGHLSQTFYLVASWLQLGAFFTAHANDELVEEILELDKESEIVCGISGLGNISREAVNKGRDFRFKGEI</sequence>
<evidence type="ECO:0000313" key="1">
    <source>
        <dbReference type="EMBL" id="PEM56565.1"/>
    </source>
</evidence>
<dbReference type="InterPro" id="IPR000415">
    <property type="entry name" value="Nitroreductase-like"/>
</dbReference>
<evidence type="ECO:0000313" key="2">
    <source>
        <dbReference type="Proteomes" id="UP000219775"/>
    </source>
</evidence>
<dbReference type="Pfam" id="PF00881">
    <property type="entry name" value="Nitroreductase"/>
    <property type="match status" value="1"/>
</dbReference>
<accession>A0A2B6R6H4</accession>
<dbReference type="EMBL" id="NUDP01000299">
    <property type="protein sequence ID" value="PEM56565.1"/>
    <property type="molecule type" value="Genomic_DNA"/>
</dbReference>
<dbReference type="NCBIfam" id="TIGR03605">
    <property type="entry name" value="antibiot_sagB"/>
    <property type="match status" value="1"/>
</dbReference>
<comment type="caution">
    <text evidence="1">The sequence shown here is derived from an EMBL/GenBank/DDBJ whole genome shotgun (WGS) entry which is preliminary data.</text>
</comment>
<dbReference type="PANTHER" id="PTHR43745:SF2">
    <property type="entry name" value="NITROREDUCTASE MJ1384-RELATED"/>
    <property type="match status" value="1"/>
</dbReference>
<dbReference type="InterPro" id="IPR052544">
    <property type="entry name" value="Bacteriocin_Proc_Enz"/>
</dbReference>
<dbReference type="InterPro" id="IPR029479">
    <property type="entry name" value="Nitroreductase"/>
</dbReference>
<protein>
    <submittedName>
        <fullName evidence="1">NADH oxidase</fullName>
    </submittedName>
</protein>
<name>A0A2B6R6H4_9BACI</name>